<feature type="non-terminal residue" evidence="3">
    <location>
        <position position="423"/>
    </location>
</feature>
<dbReference type="PANTHER" id="PTHR45786:SF74">
    <property type="entry name" value="ATP-DEPENDENT DNA HELICASE"/>
    <property type="match status" value="1"/>
</dbReference>
<dbReference type="InterPro" id="IPR025476">
    <property type="entry name" value="Helitron_helicase-like"/>
</dbReference>
<dbReference type="HOGENOM" id="CLU_001324_5_7_1"/>
<name>M2Q1M5_CERS8</name>
<dbReference type="OrthoDB" id="2272314at2759"/>
<evidence type="ECO:0000313" key="3">
    <source>
        <dbReference type="EMBL" id="EMD30718.1"/>
    </source>
</evidence>
<accession>M2Q1M5</accession>
<reference evidence="3 4" key="1">
    <citation type="journal article" date="2012" name="Proc. Natl. Acad. Sci. U.S.A.">
        <title>Comparative genomics of Ceriporiopsis subvermispora and Phanerochaete chrysosporium provide insight into selective ligninolysis.</title>
        <authorList>
            <person name="Fernandez-Fueyo E."/>
            <person name="Ruiz-Duenas F.J."/>
            <person name="Ferreira P."/>
            <person name="Floudas D."/>
            <person name="Hibbett D.S."/>
            <person name="Canessa P."/>
            <person name="Larrondo L.F."/>
            <person name="James T.Y."/>
            <person name="Seelenfreund D."/>
            <person name="Lobos S."/>
            <person name="Polanco R."/>
            <person name="Tello M."/>
            <person name="Honda Y."/>
            <person name="Watanabe T."/>
            <person name="Watanabe T."/>
            <person name="Ryu J.S."/>
            <person name="Kubicek C.P."/>
            <person name="Schmoll M."/>
            <person name="Gaskell J."/>
            <person name="Hammel K.E."/>
            <person name="St John F.J."/>
            <person name="Vanden Wymelenberg A."/>
            <person name="Sabat G."/>
            <person name="Splinter BonDurant S."/>
            <person name="Syed K."/>
            <person name="Yadav J.S."/>
            <person name="Doddapaneni H."/>
            <person name="Subramanian V."/>
            <person name="Lavin J.L."/>
            <person name="Oguiza J.A."/>
            <person name="Perez G."/>
            <person name="Pisabarro A.G."/>
            <person name="Ramirez L."/>
            <person name="Santoyo F."/>
            <person name="Master E."/>
            <person name="Coutinho P.M."/>
            <person name="Henrissat B."/>
            <person name="Lombard V."/>
            <person name="Magnuson J.K."/>
            <person name="Kuees U."/>
            <person name="Hori C."/>
            <person name="Igarashi K."/>
            <person name="Samejima M."/>
            <person name="Held B.W."/>
            <person name="Barry K.W."/>
            <person name="LaButti K.M."/>
            <person name="Lapidus A."/>
            <person name="Lindquist E.A."/>
            <person name="Lucas S.M."/>
            <person name="Riley R."/>
            <person name="Salamov A.A."/>
            <person name="Hoffmeister D."/>
            <person name="Schwenk D."/>
            <person name="Hadar Y."/>
            <person name="Yarden O."/>
            <person name="de Vries R.P."/>
            <person name="Wiebenga A."/>
            <person name="Stenlid J."/>
            <person name="Eastwood D."/>
            <person name="Grigoriev I.V."/>
            <person name="Berka R.M."/>
            <person name="Blanchette R.A."/>
            <person name="Kersten P."/>
            <person name="Martinez A.T."/>
            <person name="Vicuna R."/>
            <person name="Cullen D."/>
        </authorList>
    </citation>
    <scope>NUCLEOTIDE SEQUENCE [LARGE SCALE GENOMIC DNA]</scope>
    <source>
        <strain evidence="3 4">B</strain>
    </source>
</reference>
<dbReference type="Pfam" id="PF14214">
    <property type="entry name" value="Helitron_like_N"/>
    <property type="match status" value="1"/>
</dbReference>
<dbReference type="STRING" id="914234.M2Q1M5"/>
<feature type="compositionally biased region" description="Basic and acidic residues" evidence="1">
    <location>
        <begin position="205"/>
        <end position="221"/>
    </location>
</feature>
<protein>
    <recommendedName>
        <fullName evidence="2">Helitron helicase-like domain-containing protein</fullName>
    </recommendedName>
</protein>
<dbReference type="PANTHER" id="PTHR45786">
    <property type="entry name" value="DNA BINDING PROTEIN-LIKE"/>
    <property type="match status" value="1"/>
</dbReference>
<evidence type="ECO:0000259" key="2">
    <source>
        <dbReference type="Pfam" id="PF14214"/>
    </source>
</evidence>
<organism evidence="3 4">
    <name type="scientific">Ceriporiopsis subvermispora (strain B)</name>
    <name type="common">White-rot fungus</name>
    <name type="synonym">Gelatoporia subvermispora</name>
    <dbReference type="NCBI Taxonomy" id="914234"/>
    <lineage>
        <taxon>Eukaryota</taxon>
        <taxon>Fungi</taxon>
        <taxon>Dikarya</taxon>
        <taxon>Basidiomycota</taxon>
        <taxon>Agaricomycotina</taxon>
        <taxon>Agaricomycetes</taxon>
        <taxon>Polyporales</taxon>
        <taxon>Gelatoporiaceae</taxon>
        <taxon>Gelatoporia</taxon>
    </lineage>
</organism>
<dbReference type="AlphaFoldDB" id="M2Q1M5"/>
<dbReference type="EMBL" id="KB445872">
    <property type="protein sequence ID" value="EMD30718.1"/>
    <property type="molecule type" value="Genomic_DNA"/>
</dbReference>
<evidence type="ECO:0000256" key="1">
    <source>
        <dbReference type="SAM" id="MobiDB-lite"/>
    </source>
</evidence>
<sequence>MGVKVDNTLNNGGGPPLYKIQGALYHKMGSLLPPHPDQPLRYAQLYFTDSVTALQHRMQNNISANNGAGLDHNTMVILQDMLHNHNPFVQQFKLAHTIMRANQCNNLSVRFFVDPNTDRRRYNLPTATEVAAIIPGDGSEPTHHRDIVCHLHDGGLQTISDLHPLYQPLLYVLLFPSGQQGWHPKIPLCLDHASADGIAPDDDIDHDHPAPDVDNSSDEHSRKRTFVTLREYAAYHLHTRENRNGQALHPRSEPVNLHRGGTLFQQFCVDNWATTDQQRLGWLGRNQSKLRTDLYRGLADAVAHDTNLATIGTRTILPSSYIAGMRCMRGWYQDSMAIVREIGHPDIFLTMTCNPKWKEIEDELLPGQTAADRPDLVARVFKMKANALIDDLFQKHIFGRTVARIYTIEYQKRGLPHMHLIIF</sequence>
<proteinExistence type="predicted"/>
<dbReference type="Proteomes" id="UP000016930">
    <property type="component" value="Unassembled WGS sequence"/>
</dbReference>
<feature type="domain" description="Helitron helicase-like" evidence="2">
    <location>
        <begin position="251"/>
        <end position="422"/>
    </location>
</feature>
<gene>
    <name evidence="3" type="ORF">CERSUDRAFT_60912</name>
</gene>
<feature type="region of interest" description="Disordered" evidence="1">
    <location>
        <begin position="199"/>
        <end position="222"/>
    </location>
</feature>
<evidence type="ECO:0000313" key="4">
    <source>
        <dbReference type="Proteomes" id="UP000016930"/>
    </source>
</evidence>
<keyword evidence="4" id="KW-1185">Reference proteome</keyword>